<keyword evidence="1" id="KW-1133">Transmembrane helix</keyword>
<gene>
    <name evidence="2" type="ORF">PHYPA_015511</name>
</gene>
<dbReference type="Proteomes" id="UP000006727">
    <property type="component" value="Chromosome 11"/>
</dbReference>
<reference evidence="2 4" key="2">
    <citation type="journal article" date="2018" name="Plant J.">
        <title>The Physcomitrella patens chromosome-scale assembly reveals moss genome structure and evolution.</title>
        <authorList>
            <person name="Lang D."/>
            <person name="Ullrich K.K."/>
            <person name="Murat F."/>
            <person name="Fuchs J."/>
            <person name="Jenkins J."/>
            <person name="Haas F.B."/>
            <person name="Piednoel M."/>
            <person name="Gundlach H."/>
            <person name="Van Bel M."/>
            <person name="Meyberg R."/>
            <person name="Vives C."/>
            <person name="Morata J."/>
            <person name="Symeonidi A."/>
            <person name="Hiss M."/>
            <person name="Muchero W."/>
            <person name="Kamisugi Y."/>
            <person name="Saleh O."/>
            <person name="Blanc G."/>
            <person name="Decker E.L."/>
            <person name="van Gessel N."/>
            <person name="Grimwood J."/>
            <person name="Hayes R.D."/>
            <person name="Graham S.W."/>
            <person name="Gunter L.E."/>
            <person name="McDaniel S.F."/>
            <person name="Hoernstein S.N.W."/>
            <person name="Larsson A."/>
            <person name="Li F.W."/>
            <person name="Perroud P.F."/>
            <person name="Phillips J."/>
            <person name="Ranjan P."/>
            <person name="Rokshar D.S."/>
            <person name="Rothfels C.J."/>
            <person name="Schneider L."/>
            <person name="Shu S."/>
            <person name="Stevenson D.W."/>
            <person name="Thummler F."/>
            <person name="Tillich M."/>
            <person name="Villarreal Aguilar J.C."/>
            <person name="Widiez T."/>
            <person name="Wong G.K."/>
            <person name="Wymore A."/>
            <person name="Zhang Y."/>
            <person name="Zimmer A.D."/>
            <person name="Quatrano R.S."/>
            <person name="Mayer K.F.X."/>
            <person name="Goodstein D."/>
            <person name="Casacuberta J.M."/>
            <person name="Vandepoele K."/>
            <person name="Reski R."/>
            <person name="Cuming A.C."/>
            <person name="Tuskan G.A."/>
            <person name="Maumus F."/>
            <person name="Salse J."/>
            <person name="Schmutz J."/>
            <person name="Rensing S.A."/>
        </authorList>
    </citation>
    <scope>NUCLEOTIDE SEQUENCE [LARGE SCALE GENOMIC DNA]</scope>
    <source>
        <strain evidence="3 4">cv. Gransden 2004</strain>
    </source>
</reference>
<dbReference type="InParanoid" id="A0A2K1JW36"/>
<sequence length="53" mass="5866">MHFTSPRSCGIEDPKLSTVAILSSSMPKKTFALFVLTLLNVSSRLFSSFILVF</sequence>
<proteinExistence type="predicted"/>
<dbReference type="EnsemblPlants" id="Pp3c11_24190V3.1">
    <property type="protein sequence ID" value="PAC:32958190.CDS.1"/>
    <property type="gene ID" value="Pp3c11_24190"/>
</dbReference>
<dbReference type="Gramene" id="Pp3c11_24190V3.2">
    <property type="protein sequence ID" value="PAC:32958191.CDS.1"/>
    <property type="gene ID" value="Pp3c11_24190"/>
</dbReference>
<organism evidence="2">
    <name type="scientific">Physcomitrium patens</name>
    <name type="common">Spreading-leaved earth moss</name>
    <name type="synonym">Physcomitrella patens</name>
    <dbReference type="NCBI Taxonomy" id="3218"/>
    <lineage>
        <taxon>Eukaryota</taxon>
        <taxon>Viridiplantae</taxon>
        <taxon>Streptophyta</taxon>
        <taxon>Embryophyta</taxon>
        <taxon>Bryophyta</taxon>
        <taxon>Bryophytina</taxon>
        <taxon>Bryopsida</taxon>
        <taxon>Funariidae</taxon>
        <taxon>Funariales</taxon>
        <taxon>Funariaceae</taxon>
        <taxon>Physcomitrium</taxon>
    </lineage>
</organism>
<evidence type="ECO:0000313" key="2">
    <source>
        <dbReference type="EMBL" id="PNR45740.1"/>
    </source>
</evidence>
<name>A0A2K1JW36_PHYPA</name>
<protein>
    <submittedName>
        <fullName evidence="2 3">Uncharacterized protein</fullName>
    </submittedName>
</protein>
<reference evidence="2 4" key="1">
    <citation type="journal article" date="2008" name="Science">
        <title>The Physcomitrella genome reveals evolutionary insights into the conquest of land by plants.</title>
        <authorList>
            <person name="Rensing S."/>
            <person name="Lang D."/>
            <person name="Zimmer A."/>
            <person name="Terry A."/>
            <person name="Salamov A."/>
            <person name="Shapiro H."/>
            <person name="Nishiyama T."/>
            <person name="Perroud P.-F."/>
            <person name="Lindquist E."/>
            <person name="Kamisugi Y."/>
            <person name="Tanahashi T."/>
            <person name="Sakakibara K."/>
            <person name="Fujita T."/>
            <person name="Oishi K."/>
            <person name="Shin-I T."/>
            <person name="Kuroki Y."/>
            <person name="Toyoda A."/>
            <person name="Suzuki Y."/>
            <person name="Hashimoto A."/>
            <person name="Yamaguchi K."/>
            <person name="Sugano A."/>
            <person name="Kohara Y."/>
            <person name="Fujiyama A."/>
            <person name="Anterola A."/>
            <person name="Aoki S."/>
            <person name="Ashton N."/>
            <person name="Barbazuk W.B."/>
            <person name="Barker E."/>
            <person name="Bennetzen J."/>
            <person name="Bezanilla M."/>
            <person name="Blankenship R."/>
            <person name="Cho S.H."/>
            <person name="Dutcher S."/>
            <person name="Estelle M."/>
            <person name="Fawcett J.A."/>
            <person name="Gundlach H."/>
            <person name="Hanada K."/>
            <person name="Heyl A."/>
            <person name="Hicks K.A."/>
            <person name="Hugh J."/>
            <person name="Lohr M."/>
            <person name="Mayer K."/>
            <person name="Melkozernov A."/>
            <person name="Murata T."/>
            <person name="Nelson D."/>
            <person name="Pils B."/>
            <person name="Prigge M."/>
            <person name="Reiss B."/>
            <person name="Renner T."/>
            <person name="Rombauts S."/>
            <person name="Rushton P."/>
            <person name="Sanderfoot A."/>
            <person name="Schween G."/>
            <person name="Shiu S.-H."/>
            <person name="Stueber K."/>
            <person name="Theodoulou F.L."/>
            <person name="Tu H."/>
            <person name="Van de Peer Y."/>
            <person name="Verrier P.J."/>
            <person name="Waters E."/>
            <person name="Wood A."/>
            <person name="Yang L."/>
            <person name="Cove D."/>
            <person name="Cuming A."/>
            <person name="Hasebe M."/>
            <person name="Lucas S."/>
            <person name="Mishler D.B."/>
            <person name="Reski R."/>
            <person name="Grigoriev I."/>
            <person name="Quatrano R.S."/>
            <person name="Boore J.L."/>
        </authorList>
    </citation>
    <scope>NUCLEOTIDE SEQUENCE [LARGE SCALE GENOMIC DNA]</scope>
    <source>
        <strain evidence="3 4">cv. Gransden 2004</strain>
    </source>
</reference>
<evidence type="ECO:0000256" key="1">
    <source>
        <dbReference type="SAM" id="Phobius"/>
    </source>
</evidence>
<dbReference type="Gramene" id="Pp3c11_24190V3.1">
    <property type="protein sequence ID" value="PAC:32958190.CDS.1"/>
    <property type="gene ID" value="Pp3c11_24190"/>
</dbReference>
<dbReference type="EnsemblPlants" id="Pp3c11_24190V3.2">
    <property type="protein sequence ID" value="PAC:32958191.CDS.1"/>
    <property type="gene ID" value="Pp3c11_24190"/>
</dbReference>
<accession>A0A2K1JW36</accession>
<evidence type="ECO:0000313" key="4">
    <source>
        <dbReference type="Proteomes" id="UP000006727"/>
    </source>
</evidence>
<keyword evidence="1" id="KW-0472">Membrane</keyword>
<reference evidence="3" key="3">
    <citation type="submission" date="2020-12" db="UniProtKB">
        <authorList>
            <consortium name="EnsemblPlants"/>
        </authorList>
    </citation>
    <scope>IDENTIFICATION</scope>
</reference>
<keyword evidence="4" id="KW-1185">Reference proteome</keyword>
<feature type="transmembrane region" description="Helical" evidence="1">
    <location>
        <begin position="31"/>
        <end position="52"/>
    </location>
</feature>
<dbReference type="AlphaFoldDB" id="A0A2K1JW36"/>
<keyword evidence="1" id="KW-0812">Transmembrane</keyword>
<dbReference type="EMBL" id="ABEU02000011">
    <property type="protein sequence ID" value="PNR45740.1"/>
    <property type="molecule type" value="Genomic_DNA"/>
</dbReference>
<evidence type="ECO:0000313" key="3">
    <source>
        <dbReference type="EnsemblPlants" id="PAC:32958190.CDS.1"/>
    </source>
</evidence>